<dbReference type="GO" id="GO:0005634">
    <property type="term" value="C:nucleus"/>
    <property type="evidence" value="ECO:0007669"/>
    <property type="project" value="UniProtKB-UniRule"/>
</dbReference>
<dbReference type="InterPro" id="IPR036431">
    <property type="entry name" value="ARID_dom_sf"/>
</dbReference>
<dbReference type="Pfam" id="PF00505">
    <property type="entry name" value="HMG_box"/>
    <property type="match status" value="1"/>
</dbReference>
<dbReference type="GO" id="GO:0003677">
    <property type="term" value="F:DNA binding"/>
    <property type="evidence" value="ECO:0007669"/>
    <property type="project" value="UniProtKB-UniRule"/>
</dbReference>
<dbReference type="SUPFAM" id="SSF46774">
    <property type="entry name" value="ARID-like"/>
    <property type="match status" value="1"/>
</dbReference>
<dbReference type="SMART" id="SM00398">
    <property type="entry name" value="HMG"/>
    <property type="match status" value="1"/>
</dbReference>
<dbReference type="PROSITE" id="PS50118">
    <property type="entry name" value="HMG_BOX_2"/>
    <property type="match status" value="1"/>
</dbReference>
<evidence type="ECO:0000256" key="2">
    <source>
        <dbReference type="SAM" id="MobiDB-lite"/>
    </source>
</evidence>
<feature type="domain" description="ARID" evidence="4">
    <location>
        <begin position="72"/>
        <end position="163"/>
    </location>
</feature>
<protein>
    <submittedName>
        <fullName evidence="5">High mobility group B protein 15</fullName>
    </submittedName>
</protein>
<proteinExistence type="predicted"/>
<feature type="region of interest" description="Disordered" evidence="2">
    <location>
        <begin position="395"/>
        <end position="470"/>
    </location>
</feature>
<keyword evidence="1" id="KW-0539">Nucleus</keyword>
<dbReference type="AlphaFoldDB" id="A0AAP0G054"/>
<dbReference type="Pfam" id="PF01388">
    <property type="entry name" value="ARID"/>
    <property type="match status" value="1"/>
</dbReference>
<feature type="region of interest" description="Disordered" evidence="2">
    <location>
        <begin position="189"/>
        <end position="209"/>
    </location>
</feature>
<keyword evidence="1" id="KW-0238">DNA-binding</keyword>
<organism evidence="5 6">
    <name type="scientific">Platanthera zijinensis</name>
    <dbReference type="NCBI Taxonomy" id="2320716"/>
    <lineage>
        <taxon>Eukaryota</taxon>
        <taxon>Viridiplantae</taxon>
        <taxon>Streptophyta</taxon>
        <taxon>Embryophyta</taxon>
        <taxon>Tracheophyta</taxon>
        <taxon>Spermatophyta</taxon>
        <taxon>Magnoliopsida</taxon>
        <taxon>Liliopsida</taxon>
        <taxon>Asparagales</taxon>
        <taxon>Orchidaceae</taxon>
        <taxon>Orchidoideae</taxon>
        <taxon>Orchideae</taxon>
        <taxon>Orchidinae</taxon>
        <taxon>Platanthera</taxon>
    </lineage>
</organism>
<evidence type="ECO:0000259" key="3">
    <source>
        <dbReference type="PROSITE" id="PS50118"/>
    </source>
</evidence>
<comment type="caution">
    <text evidence="5">The sequence shown here is derived from an EMBL/GenBank/DDBJ whole genome shotgun (WGS) entry which is preliminary data.</text>
</comment>
<gene>
    <name evidence="5" type="primary">HMGB15</name>
    <name evidence="5" type="ORF">KSP39_PZI017097</name>
</gene>
<accession>A0AAP0G054</accession>
<dbReference type="InterPro" id="IPR036910">
    <property type="entry name" value="HMG_box_dom_sf"/>
</dbReference>
<dbReference type="CDD" id="cd16872">
    <property type="entry name" value="ARID_HMGB9-like"/>
    <property type="match status" value="1"/>
</dbReference>
<dbReference type="PANTHER" id="PTHR46691:SF3">
    <property type="entry name" value="HIGH MOBILITY GROUP B PROTEIN 15"/>
    <property type="match status" value="1"/>
</dbReference>
<keyword evidence="6" id="KW-1185">Reference proteome</keyword>
<dbReference type="InterPro" id="IPR001606">
    <property type="entry name" value="ARID_dom"/>
</dbReference>
<dbReference type="Gene3D" id="1.10.30.10">
    <property type="entry name" value="High mobility group box domain"/>
    <property type="match status" value="1"/>
</dbReference>
<dbReference type="Gene3D" id="1.10.150.60">
    <property type="entry name" value="ARID DNA-binding domain"/>
    <property type="match status" value="1"/>
</dbReference>
<dbReference type="PANTHER" id="PTHR46691">
    <property type="entry name" value="HIGH MOBILITY GROUP B PROTEIN 9"/>
    <property type="match status" value="1"/>
</dbReference>
<dbReference type="SMART" id="SM00501">
    <property type="entry name" value="BRIGHT"/>
    <property type="match status" value="1"/>
</dbReference>
<dbReference type="InterPro" id="IPR009071">
    <property type="entry name" value="HMG_box_dom"/>
</dbReference>
<evidence type="ECO:0000313" key="5">
    <source>
        <dbReference type="EMBL" id="KAK8928678.1"/>
    </source>
</evidence>
<evidence type="ECO:0000256" key="1">
    <source>
        <dbReference type="PROSITE-ProRule" id="PRU00267"/>
    </source>
</evidence>
<evidence type="ECO:0000259" key="4">
    <source>
        <dbReference type="PROSITE" id="PS51011"/>
    </source>
</evidence>
<dbReference type="CDD" id="cd22009">
    <property type="entry name" value="HMG-box_AtHMGB9-like"/>
    <property type="match status" value="1"/>
</dbReference>
<sequence>MGVVSIRRKENWIDKLSGWDEMTDAEDRGDEAAETEKDDRLLRLRLGGEEKVTSNSNYRPYPKPIAGYQDVVANRNLFMETLERLHLEMGTKFMIPIIGGRELNLHRVFAEVTSRGGFEKVVREKRWREVTNIFNFPSTATNASFVMRKYYTSLLSHYEQIYFLQAKGWTSVSKPAVLNTMLCAPFQRPSPETQAAAPKRRKCNGDGVQTGLLPPVNQTVAGVIDGKFEDGYFISVTVGSTKFKGILFHTSEQTAVPPSSGIHENFISGVVGHRRGRKKLRSMDPAHPKPNISGYNFFFAEQHARLKLLHPGKVREISRAIGDLWTKLTDAEKSVYQERGLKDKQRYQSELAVYRDGMRSGHGVIRDVMPIQQRPIEPENMRSVVSKMVEDAGADAGASPLSYGGESGTDYGMDTDGDKRGDESELQISPEAVEAAAESDGIGGEPSEPFGKMNDHRELLSSGEVGEAVT</sequence>
<dbReference type="Proteomes" id="UP001418222">
    <property type="component" value="Unassembled WGS sequence"/>
</dbReference>
<dbReference type="EMBL" id="JBBWWQ010000015">
    <property type="protein sequence ID" value="KAK8928678.1"/>
    <property type="molecule type" value="Genomic_DNA"/>
</dbReference>
<dbReference type="InterPro" id="IPR045303">
    <property type="entry name" value="ARID_HMGB9-like"/>
</dbReference>
<dbReference type="SUPFAM" id="SSF47095">
    <property type="entry name" value="HMG-box"/>
    <property type="match status" value="1"/>
</dbReference>
<evidence type="ECO:0000313" key="6">
    <source>
        <dbReference type="Proteomes" id="UP001418222"/>
    </source>
</evidence>
<dbReference type="SMART" id="SM01014">
    <property type="entry name" value="ARID"/>
    <property type="match status" value="1"/>
</dbReference>
<feature type="domain" description="HMG box" evidence="3">
    <location>
        <begin position="288"/>
        <end position="355"/>
    </location>
</feature>
<name>A0AAP0G054_9ASPA</name>
<dbReference type="PROSITE" id="PS51011">
    <property type="entry name" value="ARID"/>
    <property type="match status" value="1"/>
</dbReference>
<reference evidence="5 6" key="1">
    <citation type="journal article" date="2022" name="Nat. Plants">
        <title>Genomes of leafy and leafless Platanthera orchids illuminate the evolution of mycoheterotrophy.</title>
        <authorList>
            <person name="Li M.H."/>
            <person name="Liu K.W."/>
            <person name="Li Z."/>
            <person name="Lu H.C."/>
            <person name="Ye Q.L."/>
            <person name="Zhang D."/>
            <person name="Wang J.Y."/>
            <person name="Li Y.F."/>
            <person name="Zhong Z.M."/>
            <person name="Liu X."/>
            <person name="Yu X."/>
            <person name="Liu D.K."/>
            <person name="Tu X.D."/>
            <person name="Liu B."/>
            <person name="Hao Y."/>
            <person name="Liao X.Y."/>
            <person name="Jiang Y.T."/>
            <person name="Sun W.H."/>
            <person name="Chen J."/>
            <person name="Chen Y.Q."/>
            <person name="Ai Y."/>
            <person name="Zhai J.W."/>
            <person name="Wu S.S."/>
            <person name="Zhou Z."/>
            <person name="Hsiao Y.Y."/>
            <person name="Wu W.L."/>
            <person name="Chen Y.Y."/>
            <person name="Lin Y.F."/>
            <person name="Hsu J.L."/>
            <person name="Li C.Y."/>
            <person name="Wang Z.W."/>
            <person name="Zhao X."/>
            <person name="Zhong W.Y."/>
            <person name="Ma X.K."/>
            <person name="Ma L."/>
            <person name="Huang J."/>
            <person name="Chen G.Z."/>
            <person name="Huang M.Z."/>
            <person name="Huang L."/>
            <person name="Peng D.H."/>
            <person name="Luo Y.B."/>
            <person name="Zou S.Q."/>
            <person name="Chen S.P."/>
            <person name="Lan S."/>
            <person name="Tsai W.C."/>
            <person name="Van de Peer Y."/>
            <person name="Liu Z.J."/>
        </authorList>
    </citation>
    <scope>NUCLEOTIDE SEQUENCE [LARGE SCALE GENOMIC DNA]</scope>
    <source>
        <strain evidence="5">Lor287</strain>
    </source>
</reference>
<feature type="DNA-binding region" description="HMG box" evidence="1">
    <location>
        <begin position="288"/>
        <end position="355"/>
    </location>
</feature>